<organism evidence="3 4">
    <name type="scientific">Pseudonocardia humida</name>
    <dbReference type="NCBI Taxonomy" id="2800819"/>
    <lineage>
        <taxon>Bacteria</taxon>
        <taxon>Bacillati</taxon>
        <taxon>Actinomycetota</taxon>
        <taxon>Actinomycetes</taxon>
        <taxon>Pseudonocardiales</taxon>
        <taxon>Pseudonocardiaceae</taxon>
        <taxon>Pseudonocardia</taxon>
    </lineage>
</organism>
<evidence type="ECO:0008006" key="5">
    <source>
        <dbReference type="Google" id="ProtNLM"/>
    </source>
</evidence>
<dbReference type="EMBL" id="JAGSOV010000086">
    <property type="protein sequence ID" value="MCO1660557.1"/>
    <property type="molecule type" value="Genomic_DNA"/>
</dbReference>
<comment type="caution">
    <text evidence="3">The sequence shown here is derived from an EMBL/GenBank/DDBJ whole genome shotgun (WGS) entry which is preliminary data.</text>
</comment>
<keyword evidence="4" id="KW-1185">Reference proteome</keyword>
<feature type="region of interest" description="Disordered" evidence="1">
    <location>
        <begin position="328"/>
        <end position="362"/>
    </location>
</feature>
<reference evidence="3" key="1">
    <citation type="submission" date="2021-04" db="EMBL/GenBank/DDBJ databases">
        <title>Pseudonocardia sp. nov., isolated from sandy soil of mangrove forest.</title>
        <authorList>
            <person name="Zan Z."/>
            <person name="Huang R."/>
            <person name="Liu W."/>
        </authorList>
    </citation>
    <scope>NUCLEOTIDE SEQUENCE</scope>
    <source>
        <strain evidence="3">S2-4</strain>
    </source>
</reference>
<feature type="transmembrane region" description="Helical" evidence="2">
    <location>
        <begin position="398"/>
        <end position="416"/>
    </location>
</feature>
<evidence type="ECO:0000256" key="1">
    <source>
        <dbReference type="SAM" id="MobiDB-lite"/>
    </source>
</evidence>
<evidence type="ECO:0000313" key="4">
    <source>
        <dbReference type="Proteomes" id="UP001165283"/>
    </source>
</evidence>
<protein>
    <recommendedName>
        <fullName evidence="5">Protein kinase domain-containing protein</fullName>
    </recommendedName>
</protein>
<dbReference type="RefSeq" id="WP_252446085.1">
    <property type="nucleotide sequence ID" value="NZ_JAGSOV010000086.1"/>
</dbReference>
<keyword evidence="2" id="KW-0812">Transmembrane</keyword>
<dbReference type="SUPFAM" id="SSF56112">
    <property type="entry name" value="Protein kinase-like (PK-like)"/>
    <property type="match status" value="1"/>
</dbReference>
<accession>A0ABT1ABX7</accession>
<evidence type="ECO:0000313" key="3">
    <source>
        <dbReference type="EMBL" id="MCO1660557.1"/>
    </source>
</evidence>
<evidence type="ECO:0000256" key="2">
    <source>
        <dbReference type="SAM" id="Phobius"/>
    </source>
</evidence>
<sequence>MTDFPDSSAYVDALCDPQKAFSDPLLQRADFTLHPRWGTPLPVSGNAAVVFRAKVGDCDQALRFFIQKNVSEKPRYTALDRHFVAHRMQDWVSRTAWVDNAVAVKGRRWPMVLMDWIEGARLDQHVGALTSRDSTALQSLAAGWRARVHQVQTSDFAHGDLQHGNVLVEPSGSLRLVDFDGSWIAAFDAGDFRRPKETGHPNYQHVGRTWGRWMDTFPSLVIYTGLLALSQRPDAWRNNEGILFTRKDLENPGDTPTWDLLDEIREPAIEHAVRRLRTACHPEWKPDGDLEAFLRPERVTATTRHIFTLSANPDLRFYDDEAVRPTDAAEEKTFAGVREKKPAADPEQKAGPATPATATPSTLDKPVSAAAVALAGVVALAFALLLEVIVAANRGPTGPVGVITAIVVFACALPVLRRKL</sequence>
<feature type="transmembrane region" description="Helical" evidence="2">
    <location>
        <begin position="369"/>
        <end position="392"/>
    </location>
</feature>
<dbReference type="Proteomes" id="UP001165283">
    <property type="component" value="Unassembled WGS sequence"/>
</dbReference>
<gene>
    <name evidence="3" type="ORF">KDL28_36455</name>
</gene>
<name>A0ABT1ABX7_9PSEU</name>
<feature type="compositionally biased region" description="Basic and acidic residues" evidence="1">
    <location>
        <begin position="328"/>
        <end position="348"/>
    </location>
</feature>
<dbReference type="InterPro" id="IPR011009">
    <property type="entry name" value="Kinase-like_dom_sf"/>
</dbReference>
<keyword evidence="2" id="KW-0472">Membrane</keyword>
<keyword evidence="2" id="KW-1133">Transmembrane helix</keyword>
<proteinExistence type="predicted"/>